<dbReference type="Gene3D" id="3.30.930.10">
    <property type="entry name" value="Bira Bifunctional Protein, Domain 2"/>
    <property type="match status" value="1"/>
</dbReference>
<evidence type="ECO:0000313" key="4">
    <source>
        <dbReference type="Proteomes" id="UP000269542"/>
    </source>
</evidence>
<dbReference type="Pfam" id="PF03099">
    <property type="entry name" value="BPL_LplA_LipB"/>
    <property type="match status" value="1"/>
</dbReference>
<name>A0A448PG97_9ACTO</name>
<dbReference type="Proteomes" id="UP000269542">
    <property type="component" value="Chromosome"/>
</dbReference>
<dbReference type="CDD" id="cd16442">
    <property type="entry name" value="BPL"/>
    <property type="match status" value="1"/>
</dbReference>
<dbReference type="InterPro" id="IPR004408">
    <property type="entry name" value="Biotin_CoA_COase_ligase"/>
</dbReference>
<feature type="domain" description="BPL/LPL catalytic" evidence="2">
    <location>
        <begin position="24"/>
        <end position="145"/>
    </location>
</feature>
<keyword evidence="1" id="KW-0436">Ligase</keyword>
<dbReference type="EMBL" id="LR134476">
    <property type="protein sequence ID" value="VEI13914.1"/>
    <property type="molecule type" value="Genomic_DNA"/>
</dbReference>
<dbReference type="SUPFAM" id="SSF55681">
    <property type="entry name" value="Class II aaRS and biotin synthetases"/>
    <property type="match status" value="1"/>
</dbReference>
<dbReference type="RefSeq" id="WP_126416968.1">
    <property type="nucleotide sequence ID" value="NZ_LR134476.1"/>
</dbReference>
<dbReference type="InterPro" id="IPR045864">
    <property type="entry name" value="aa-tRNA-synth_II/BPL/LPL"/>
</dbReference>
<dbReference type="NCBIfam" id="TIGR00121">
    <property type="entry name" value="birA_ligase"/>
    <property type="match status" value="1"/>
</dbReference>
<dbReference type="InterPro" id="IPR004143">
    <property type="entry name" value="BPL_LPL_catalytic"/>
</dbReference>
<evidence type="ECO:0000313" key="3">
    <source>
        <dbReference type="EMBL" id="VEI13914.1"/>
    </source>
</evidence>
<dbReference type="AlphaFoldDB" id="A0A448PG97"/>
<dbReference type="GO" id="GO:0005737">
    <property type="term" value="C:cytoplasm"/>
    <property type="evidence" value="ECO:0007669"/>
    <property type="project" value="TreeGrafter"/>
</dbReference>
<accession>A0A448PG97</accession>
<dbReference type="PANTHER" id="PTHR12835:SF5">
    <property type="entry name" value="BIOTIN--PROTEIN LIGASE"/>
    <property type="match status" value="1"/>
</dbReference>
<dbReference type="OrthoDB" id="9807064at2"/>
<dbReference type="PANTHER" id="PTHR12835">
    <property type="entry name" value="BIOTIN PROTEIN LIGASE"/>
    <property type="match status" value="1"/>
</dbReference>
<sequence>MAKPLADSCAKHARYTVHRVETTTSTQDAVRALTDAAHLTTVVADRQTAGRGRLGRIWESPARQSLLASTFLTLPDTPLMRDRIGFLTLISAAAMRAALAKLTGFSIEVKFPNDLVISTGGAPGKIAGVLGEFLPEHTSERGELCAVVGVGVNIYQQQGVLPAGGTSLALVTNASTENTMLAAAEAQSAPQSVIDALLDCYLTELDERVSAFATAGNRAPVIAEINEHLYGKGAEMTVAGHTGILTGLTPEADLLLEGETPARISPGDVAMFADDDTHPAAPAAKAAHVLTQATTNKKDDQP</sequence>
<reference evidence="3 4" key="1">
    <citation type="submission" date="2018-12" db="EMBL/GenBank/DDBJ databases">
        <authorList>
            <consortium name="Pathogen Informatics"/>
        </authorList>
    </citation>
    <scope>NUCLEOTIDE SEQUENCE [LARGE SCALE GENOMIC DNA]</scope>
    <source>
        <strain evidence="3 4">NCTC13354</strain>
    </source>
</reference>
<proteinExistence type="predicted"/>
<dbReference type="GO" id="GO:0004077">
    <property type="term" value="F:biotin--[biotin carboxyl-carrier protein] ligase activity"/>
    <property type="evidence" value="ECO:0007669"/>
    <property type="project" value="InterPro"/>
</dbReference>
<dbReference type="KEGG" id="tbw:NCTC13354_01640"/>
<keyword evidence="4" id="KW-1185">Reference proteome</keyword>
<gene>
    <name evidence="3" type="primary">birA</name>
    <name evidence="3" type="ORF">NCTC13354_01640</name>
</gene>
<organism evidence="3 4">
    <name type="scientific">Trueperella bialowiezensis</name>
    <dbReference type="NCBI Taxonomy" id="312285"/>
    <lineage>
        <taxon>Bacteria</taxon>
        <taxon>Bacillati</taxon>
        <taxon>Actinomycetota</taxon>
        <taxon>Actinomycetes</taxon>
        <taxon>Actinomycetales</taxon>
        <taxon>Actinomycetaceae</taxon>
        <taxon>Trueperella</taxon>
    </lineage>
</organism>
<protein>
    <submittedName>
        <fullName evidence="3">Bifunctional protein BirA</fullName>
    </submittedName>
</protein>
<evidence type="ECO:0000256" key="1">
    <source>
        <dbReference type="ARBA" id="ARBA00022598"/>
    </source>
</evidence>
<evidence type="ECO:0000259" key="2">
    <source>
        <dbReference type="Pfam" id="PF03099"/>
    </source>
</evidence>